<comment type="caution">
    <text evidence="1">The sequence shown here is derived from an EMBL/GenBank/DDBJ whole genome shotgun (WGS) entry which is preliminary data.</text>
</comment>
<organism evidence="1 2">
    <name type="scientific">Artomyces pyxidatus</name>
    <dbReference type="NCBI Taxonomy" id="48021"/>
    <lineage>
        <taxon>Eukaryota</taxon>
        <taxon>Fungi</taxon>
        <taxon>Dikarya</taxon>
        <taxon>Basidiomycota</taxon>
        <taxon>Agaricomycotina</taxon>
        <taxon>Agaricomycetes</taxon>
        <taxon>Russulales</taxon>
        <taxon>Auriscalpiaceae</taxon>
        <taxon>Artomyces</taxon>
    </lineage>
</organism>
<proteinExistence type="predicted"/>
<evidence type="ECO:0000313" key="1">
    <source>
        <dbReference type="EMBL" id="KAI0068300.1"/>
    </source>
</evidence>
<evidence type="ECO:0000313" key="2">
    <source>
        <dbReference type="Proteomes" id="UP000814140"/>
    </source>
</evidence>
<dbReference type="Proteomes" id="UP000814140">
    <property type="component" value="Unassembled WGS sequence"/>
</dbReference>
<dbReference type="EMBL" id="MU277188">
    <property type="protein sequence ID" value="KAI0068300.1"/>
    <property type="molecule type" value="Genomic_DNA"/>
</dbReference>
<accession>A0ACB8TIT5</accession>
<reference evidence="1" key="1">
    <citation type="submission" date="2021-03" db="EMBL/GenBank/DDBJ databases">
        <authorList>
            <consortium name="DOE Joint Genome Institute"/>
            <person name="Ahrendt S."/>
            <person name="Looney B.P."/>
            <person name="Miyauchi S."/>
            <person name="Morin E."/>
            <person name="Drula E."/>
            <person name="Courty P.E."/>
            <person name="Chicoki N."/>
            <person name="Fauchery L."/>
            <person name="Kohler A."/>
            <person name="Kuo A."/>
            <person name="Labutti K."/>
            <person name="Pangilinan J."/>
            <person name="Lipzen A."/>
            <person name="Riley R."/>
            <person name="Andreopoulos W."/>
            <person name="He G."/>
            <person name="Johnson J."/>
            <person name="Barry K.W."/>
            <person name="Grigoriev I.V."/>
            <person name="Nagy L."/>
            <person name="Hibbett D."/>
            <person name="Henrissat B."/>
            <person name="Matheny P.B."/>
            <person name="Labbe J."/>
            <person name="Martin F."/>
        </authorList>
    </citation>
    <scope>NUCLEOTIDE SEQUENCE</scope>
    <source>
        <strain evidence="1">HHB10654</strain>
    </source>
</reference>
<reference evidence="1" key="2">
    <citation type="journal article" date="2022" name="New Phytol.">
        <title>Evolutionary transition to the ectomycorrhizal habit in the genomes of a hyperdiverse lineage of mushroom-forming fungi.</title>
        <authorList>
            <person name="Looney B."/>
            <person name="Miyauchi S."/>
            <person name="Morin E."/>
            <person name="Drula E."/>
            <person name="Courty P.E."/>
            <person name="Kohler A."/>
            <person name="Kuo A."/>
            <person name="LaButti K."/>
            <person name="Pangilinan J."/>
            <person name="Lipzen A."/>
            <person name="Riley R."/>
            <person name="Andreopoulos W."/>
            <person name="He G."/>
            <person name="Johnson J."/>
            <person name="Nolan M."/>
            <person name="Tritt A."/>
            <person name="Barry K.W."/>
            <person name="Grigoriev I.V."/>
            <person name="Nagy L.G."/>
            <person name="Hibbett D."/>
            <person name="Henrissat B."/>
            <person name="Matheny P.B."/>
            <person name="Labbe J."/>
            <person name="Martin F.M."/>
        </authorList>
    </citation>
    <scope>NUCLEOTIDE SEQUENCE</scope>
    <source>
        <strain evidence="1">HHB10654</strain>
    </source>
</reference>
<sequence>MSLASHILSGWFAFLLPSYSTFKALKHRPLSEPEIERWATYWAVVGAFVAFEYGAEWLLSWFPFYWEVKTLFLLFLSLPQTQGSTWLYKSYLEPFCTQHEAEIDAGIASAQTETLAFLQARVASLWDLVINILNKTPTAPQSSSTQNGQPAAGQSPVQALQGLWSAYAPAVFASVVAKGAPAKPATPTREPSGYNVDHRDVNDVHYQNVAEN</sequence>
<gene>
    <name evidence="1" type="ORF">BV25DRAFT_1911297</name>
</gene>
<protein>
    <submittedName>
        <fullName evidence="1">Uncharacterized protein</fullName>
    </submittedName>
</protein>
<name>A0ACB8TIT5_9AGAM</name>
<keyword evidence="2" id="KW-1185">Reference proteome</keyword>